<organism evidence="2 3">
    <name type="scientific">Polarella glacialis</name>
    <name type="common">Dinoflagellate</name>
    <dbReference type="NCBI Taxonomy" id="89957"/>
    <lineage>
        <taxon>Eukaryota</taxon>
        <taxon>Sar</taxon>
        <taxon>Alveolata</taxon>
        <taxon>Dinophyceae</taxon>
        <taxon>Suessiales</taxon>
        <taxon>Suessiaceae</taxon>
        <taxon>Polarella</taxon>
    </lineage>
</organism>
<dbReference type="AlphaFoldDB" id="A0A813KE80"/>
<dbReference type="InterPro" id="IPR030383">
    <property type="entry name" value="G_VLIG_dom"/>
</dbReference>
<dbReference type="Pfam" id="PF25683">
    <property type="entry name" value="URGCP_GTPase"/>
    <property type="match status" value="1"/>
</dbReference>
<accession>A0A813KE80</accession>
<feature type="domain" description="VLIG-type G" evidence="1">
    <location>
        <begin position="21"/>
        <end position="152"/>
    </location>
</feature>
<dbReference type="Gene3D" id="3.40.50.300">
    <property type="entry name" value="P-loop containing nucleotide triphosphate hydrolases"/>
    <property type="match status" value="1"/>
</dbReference>
<dbReference type="PANTHER" id="PTHR22796:SF1">
    <property type="entry name" value="VWFA DOMAIN-CONTAINING PROTEIN"/>
    <property type="match status" value="1"/>
</dbReference>
<dbReference type="GO" id="GO:0005525">
    <property type="term" value="F:GTP binding"/>
    <property type="evidence" value="ECO:0007669"/>
    <property type="project" value="InterPro"/>
</dbReference>
<dbReference type="SUPFAM" id="SSF52540">
    <property type="entry name" value="P-loop containing nucleoside triphosphate hydrolases"/>
    <property type="match status" value="1"/>
</dbReference>
<comment type="caution">
    <text evidence="2">The sequence shown here is derived from an EMBL/GenBank/DDBJ whole genome shotgun (WGS) entry which is preliminary data.</text>
</comment>
<proteinExistence type="predicted"/>
<protein>
    <recommendedName>
        <fullName evidence="1">VLIG-type G domain-containing protein</fullName>
    </recommendedName>
</protein>
<reference evidence="2" key="1">
    <citation type="submission" date="2021-02" db="EMBL/GenBank/DDBJ databases">
        <authorList>
            <person name="Dougan E. K."/>
            <person name="Rhodes N."/>
            <person name="Thang M."/>
            <person name="Chan C."/>
        </authorList>
    </citation>
    <scope>NUCLEOTIDE SEQUENCE</scope>
</reference>
<evidence type="ECO:0000259" key="1">
    <source>
        <dbReference type="PROSITE" id="PS51717"/>
    </source>
</evidence>
<name>A0A813KE80_POLGL</name>
<dbReference type="InterPro" id="IPR027417">
    <property type="entry name" value="P-loop_NTPase"/>
</dbReference>
<dbReference type="PANTHER" id="PTHR22796">
    <property type="entry name" value="URG4-RELATED"/>
    <property type="match status" value="1"/>
</dbReference>
<dbReference type="EMBL" id="CAJNNW010028870">
    <property type="protein sequence ID" value="CAE8698074.1"/>
    <property type="molecule type" value="Genomic_DNA"/>
</dbReference>
<evidence type="ECO:0000313" key="2">
    <source>
        <dbReference type="EMBL" id="CAE8698074.1"/>
    </source>
</evidence>
<dbReference type="Proteomes" id="UP000626109">
    <property type="component" value="Unassembled WGS sequence"/>
</dbReference>
<sequence length="310" mass="34294">MAGSFLRSVLQAIDAPHDIDLKGIYVVSVIGAQSSAKSTLLNFLFGCGFAVSSGRCTRGLYASYFRPQGGQPMLVLDSEGLLSLGSEGGIFDGQMTVMCMTCSHLVLVNNKGELSRQLQDLLEICLFAMKHLRLARLQPRLVFVLRDQHDRSRSVHEDMLKLMKSKLEEVARSLGSPLQDLILLDGTAVFLLPSAVSSELRQGQEVSWVSELFAREVLQLRAEVFRWLREDSERRSGNAPPEFSSLAHWFDYASAVWETLDQFGQQLLHCRTIHEIEQRRELADVAKSAVREALDGTGGKEAAGGITAVL</sequence>
<dbReference type="PROSITE" id="PS51717">
    <property type="entry name" value="G_VLIG"/>
    <property type="match status" value="1"/>
</dbReference>
<gene>
    <name evidence="2" type="ORF">PGLA2088_LOCUS30557</name>
</gene>
<evidence type="ECO:0000313" key="3">
    <source>
        <dbReference type="Proteomes" id="UP000626109"/>
    </source>
</evidence>